<evidence type="ECO:0000313" key="11">
    <source>
        <dbReference type="EMBL" id="MDR5653245.1"/>
    </source>
</evidence>
<dbReference type="EMBL" id="JAVKPH010000012">
    <property type="protein sequence ID" value="MDR5653245.1"/>
    <property type="molecule type" value="Genomic_DNA"/>
</dbReference>
<dbReference type="SUPFAM" id="SSF81345">
    <property type="entry name" value="ABC transporter involved in vitamin B12 uptake, BtuC"/>
    <property type="match status" value="1"/>
</dbReference>
<evidence type="ECO:0000256" key="3">
    <source>
        <dbReference type="ARBA" id="ARBA00022448"/>
    </source>
</evidence>
<keyword evidence="4" id="KW-1003">Cell membrane</keyword>
<feature type="transmembrane region" description="Helical" evidence="10">
    <location>
        <begin position="12"/>
        <end position="33"/>
    </location>
</feature>
<feature type="transmembrane region" description="Helical" evidence="10">
    <location>
        <begin position="141"/>
        <end position="159"/>
    </location>
</feature>
<protein>
    <submittedName>
        <fullName evidence="11">Metal ABC transporter permease</fullName>
    </submittedName>
</protein>
<keyword evidence="3 8" id="KW-0813">Transport</keyword>
<evidence type="ECO:0000256" key="1">
    <source>
        <dbReference type="ARBA" id="ARBA00004651"/>
    </source>
</evidence>
<sequence>MIAALSDYTLQTVALGAAILGAVAGAVGAFALLRRQSLMGDAVAHAALPGICAGFLIAGGRQLETMLAGALVAGMAAAGAVVWIARTSRIKADAALGLVLSLFFAAGVVMLTAIQGAGGAAQAGLESFLFGQAAAMLRSDIAVMAGVGVLVAAAILLLWKEFKLVAFDPLYAAVLGLPVMALELGLTLLVALAVVIGVQMVGVVLMTAMLVAPAAAARQWVRRLGPMVVLSALFGAVAGVAGAVGSAGARGLATGPLIVLAVTALAAGSLLLAPERGLLAAAARRQAARRRLAGRRVLASLQQLADDHDDPAYGAEAGMIATLHGPGARRTLRRLETEGLVRPSAAPPDGRAQWHLTEAGRQAAADGGRR</sequence>
<dbReference type="InterPro" id="IPR036390">
    <property type="entry name" value="WH_DNA-bd_sf"/>
</dbReference>
<keyword evidence="7 10" id="KW-0472">Membrane</keyword>
<feature type="transmembrane region" description="Helical" evidence="10">
    <location>
        <begin position="66"/>
        <end position="85"/>
    </location>
</feature>
<evidence type="ECO:0000256" key="8">
    <source>
        <dbReference type="RuleBase" id="RU003943"/>
    </source>
</evidence>
<reference evidence="11 12" key="1">
    <citation type="submission" date="2023-09" db="EMBL/GenBank/DDBJ databases">
        <title>Xinfangfangia sedmenti sp. nov., isolated the sedment.</title>
        <authorList>
            <person name="Xu L."/>
        </authorList>
    </citation>
    <scope>NUCLEOTIDE SEQUENCE [LARGE SCALE GENOMIC DNA]</scope>
    <source>
        <strain evidence="11 12">LG-4</strain>
    </source>
</reference>
<keyword evidence="6 10" id="KW-1133">Transmembrane helix</keyword>
<feature type="transmembrane region" description="Helical" evidence="10">
    <location>
        <begin position="224"/>
        <end position="245"/>
    </location>
</feature>
<feature type="transmembrane region" description="Helical" evidence="10">
    <location>
        <begin position="257"/>
        <end position="282"/>
    </location>
</feature>
<evidence type="ECO:0000256" key="10">
    <source>
        <dbReference type="SAM" id="Phobius"/>
    </source>
</evidence>
<organism evidence="11 12">
    <name type="scientific">Ruixingdingia sedimenti</name>
    <dbReference type="NCBI Taxonomy" id="3073604"/>
    <lineage>
        <taxon>Bacteria</taxon>
        <taxon>Pseudomonadati</taxon>
        <taxon>Pseudomonadota</taxon>
        <taxon>Alphaproteobacteria</taxon>
        <taxon>Rhodobacterales</taxon>
        <taxon>Paracoccaceae</taxon>
        <taxon>Ruixingdingia</taxon>
    </lineage>
</organism>
<name>A0ABU1F8Q2_9RHOB</name>
<comment type="similarity">
    <text evidence="2 8">Belongs to the ABC-3 integral membrane protein family.</text>
</comment>
<evidence type="ECO:0000256" key="7">
    <source>
        <dbReference type="ARBA" id="ARBA00023136"/>
    </source>
</evidence>
<feature type="transmembrane region" description="Helical" evidence="10">
    <location>
        <begin position="164"/>
        <end position="182"/>
    </location>
</feature>
<dbReference type="Pfam" id="PF00950">
    <property type="entry name" value="ABC-3"/>
    <property type="match status" value="1"/>
</dbReference>
<feature type="region of interest" description="Disordered" evidence="9">
    <location>
        <begin position="341"/>
        <end position="370"/>
    </location>
</feature>
<dbReference type="PANTHER" id="PTHR30477:SF3">
    <property type="entry name" value="METAL TRANSPORT SYSTEM MEMBRANE PROTEIN CT_069-RELATED"/>
    <property type="match status" value="1"/>
</dbReference>
<feature type="transmembrane region" description="Helical" evidence="10">
    <location>
        <begin position="97"/>
        <end position="121"/>
    </location>
</feature>
<feature type="compositionally biased region" description="Low complexity" evidence="9">
    <location>
        <begin position="359"/>
        <end position="370"/>
    </location>
</feature>
<dbReference type="SUPFAM" id="SSF46785">
    <property type="entry name" value="Winged helix' DNA-binding domain"/>
    <property type="match status" value="1"/>
</dbReference>
<comment type="subcellular location">
    <subcellularLocation>
        <location evidence="1 8">Cell membrane</location>
        <topology evidence="1 8">Multi-pass membrane protein</topology>
    </subcellularLocation>
</comment>
<comment type="caution">
    <text evidence="11">The sequence shown here is derived from an EMBL/GenBank/DDBJ whole genome shotgun (WGS) entry which is preliminary data.</text>
</comment>
<dbReference type="RefSeq" id="WP_310457487.1">
    <property type="nucleotide sequence ID" value="NZ_JAVKPH010000012.1"/>
</dbReference>
<evidence type="ECO:0000313" key="12">
    <source>
        <dbReference type="Proteomes" id="UP001247754"/>
    </source>
</evidence>
<evidence type="ECO:0000256" key="2">
    <source>
        <dbReference type="ARBA" id="ARBA00008034"/>
    </source>
</evidence>
<evidence type="ECO:0000256" key="4">
    <source>
        <dbReference type="ARBA" id="ARBA00022475"/>
    </source>
</evidence>
<dbReference type="InterPro" id="IPR001626">
    <property type="entry name" value="ABC_TroCD"/>
</dbReference>
<evidence type="ECO:0000256" key="6">
    <source>
        <dbReference type="ARBA" id="ARBA00022989"/>
    </source>
</evidence>
<keyword evidence="12" id="KW-1185">Reference proteome</keyword>
<proteinExistence type="inferred from homology"/>
<keyword evidence="5 8" id="KW-0812">Transmembrane</keyword>
<feature type="transmembrane region" description="Helical" evidence="10">
    <location>
        <begin position="188"/>
        <end position="212"/>
    </location>
</feature>
<evidence type="ECO:0000256" key="5">
    <source>
        <dbReference type="ARBA" id="ARBA00022692"/>
    </source>
</evidence>
<dbReference type="Gene3D" id="1.10.3470.10">
    <property type="entry name" value="ABC transporter involved in vitamin B12 uptake, BtuC"/>
    <property type="match status" value="1"/>
</dbReference>
<dbReference type="PANTHER" id="PTHR30477">
    <property type="entry name" value="ABC-TRANSPORTER METAL-BINDING PROTEIN"/>
    <property type="match status" value="1"/>
</dbReference>
<feature type="transmembrane region" description="Helical" evidence="10">
    <location>
        <begin position="42"/>
        <end position="60"/>
    </location>
</feature>
<evidence type="ECO:0000256" key="9">
    <source>
        <dbReference type="SAM" id="MobiDB-lite"/>
    </source>
</evidence>
<gene>
    <name evidence="11" type="ORF">RGD00_11560</name>
</gene>
<dbReference type="Proteomes" id="UP001247754">
    <property type="component" value="Unassembled WGS sequence"/>
</dbReference>
<dbReference type="InterPro" id="IPR037294">
    <property type="entry name" value="ABC_BtuC-like"/>
</dbReference>
<accession>A0ABU1F8Q2</accession>